<reference evidence="2 3" key="1">
    <citation type="submission" date="2024-03" db="EMBL/GenBank/DDBJ databases">
        <title>The genome assembly and annotation of the cricket Gryllus longicercus Weissman &amp; Gray.</title>
        <authorList>
            <person name="Szrajer S."/>
            <person name="Gray D."/>
            <person name="Ylla G."/>
        </authorList>
    </citation>
    <scope>NUCLEOTIDE SEQUENCE [LARGE SCALE GENOMIC DNA]</scope>
    <source>
        <strain evidence="2">DAG 2021-001</strain>
        <tissue evidence="2">Whole body minus gut</tissue>
    </source>
</reference>
<feature type="compositionally biased region" description="Gly residues" evidence="1">
    <location>
        <begin position="127"/>
        <end position="141"/>
    </location>
</feature>
<sequence length="183" mass="17871">MPSMAATHGGILYYVVKVPKDGQPDDSTDSGWDNPFRPDGNLSKEADEIVELIKGGKPITPTSGAAPAPAADAQPAADGAAVVDGASPVSASPQHAAAPGSPTAVAHTVPQQNNAKVGANGNAATAPGGGGGGGGAGGGVADGQKAPATPGNLEVQRGTVDPSQAVEHVVLKKKQKCKCCVIQ</sequence>
<feature type="region of interest" description="Disordered" evidence="1">
    <location>
        <begin position="56"/>
        <end position="160"/>
    </location>
</feature>
<accession>A0AAN9YZ81</accession>
<evidence type="ECO:0000313" key="3">
    <source>
        <dbReference type="Proteomes" id="UP001378592"/>
    </source>
</evidence>
<dbReference type="AlphaFoldDB" id="A0AAN9YZ81"/>
<feature type="compositionally biased region" description="Low complexity" evidence="1">
    <location>
        <begin position="64"/>
        <end position="93"/>
    </location>
</feature>
<proteinExistence type="predicted"/>
<organism evidence="2 3">
    <name type="scientific">Gryllus longicercus</name>
    <dbReference type="NCBI Taxonomy" id="2509291"/>
    <lineage>
        <taxon>Eukaryota</taxon>
        <taxon>Metazoa</taxon>
        <taxon>Ecdysozoa</taxon>
        <taxon>Arthropoda</taxon>
        <taxon>Hexapoda</taxon>
        <taxon>Insecta</taxon>
        <taxon>Pterygota</taxon>
        <taxon>Neoptera</taxon>
        <taxon>Polyneoptera</taxon>
        <taxon>Orthoptera</taxon>
        <taxon>Ensifera</taxon>
        <taxon>Gryllidea</taxon>
        <taxon>Grylloidea</taxon>
        <taxon>Gryllidae</taxon>
        <taxon>Gryllinae</taxon>
        <taxon>Gryllus</taxon>
    </lineage>
</organism>
<dbReference type="EMBL" id="JAZDUA010000632">
    <property type="protein sequence ID" value="KAK7790384.1"/>
    <property type="molecule type" value="Genomic_DNA"/>
</dbReference>
<feature type="compositionally biased region" description="Low complexity" evidence="1">
    <location>
        <begin position="113"/>
        <end position="126"/>
    </location>
</feature>
<evidence type="ECO:0000256" key="1">
    <source>
        <dbReference type="SAM" id="MobiDB-lite"/>
    </source>
</evidence>
<dbReference type="Proteomes" id="UP001378592">
    <property type="component" value="Unassembled WGS sequence"/>
</dbReference>
<evidence type="ECO:0000313" key="2">
    <source>
        <dbReference type="EMBL" id="KAK7790384.1"/>
    </source>
</evidence>
<comment type="caution">
    <text evidence="2">The sequence shown here is derived from an EMBL/GenBank/DDBJ whole genome shotgun (WGS) entry which is preliminary data.</text>
</comment>
<keyword evidence="3" id="KW-1185">Reference proteome</keyword>
<protein>
    <submittedName>
        <fullName evidence="2">Uncharacterized protein</fullName>
    </submittedName>
</protein>
<name>A0AAN9YZ81_9ORTH</name>
<gene>
    <name evidence="2" type="ORF">R5R35_004076</name>
</gene>
<feature type="region of interest" description="Disordered" evidence="1">
    <location>
        <begin position="19"/>
        <end position="44"/>
    </location>
</feature>